<dbReference type="Proteomes" id="UP000838756">
    <property type="component" value="Unassembled WGS sequence"/>
</dbReference>
<evidence type="ECO:0000313" key="2">
    <source>
        <dbReference type="EMBL" id="CAH2265135.1"/>
    </source>
</evidence>
<dbReference type="AlphaFoldDB" id="A0A8S4SBX0"/>
<feature type="compositionally biased region" description="Acidic residues" evidence="1">
    <location>
        <begin position="45"/>
        <end position="59"/>
    </location>
</feature>
<comment type="caution">
    <text evidence="2">The sequence shown here is derived from an EMBL/GenBank/DDBJ whole genome shotgun (WGS) entry which is preliminary data.</text>
</comment>
<keyword evidence="3" id="KW-1185">Reference proteome</keyword>
<evidence type="ECO:0000256" key="1">
    <source>
        <dbReference type="SAM" id="MobiDB-lite"/>
    </source>
</evidence>
<protein>
    <submittedName>
        <fullName evidence="2">Jg9287 protein</fullName>
    </submittedName>
</protein>
<feature type="compositionally biased region" description="Basic and acidic residues" evidence="1">
    <location>
        <begin position="61"/>
        <end position="74"/>
    </location>
</feature>
<name>A0A8S4SBX0_9NEOP</name>
<sequence length="193" mass="22386">MDSDDDTFLVIVGDAIDKSTVPSRKSIEVLTKDDKFQDIEHVYLDNDEGSTQEEQEVEENVSIKDELSTNKDSDQDFSPEDEVPVIYLDKKFPKKRPHMVKQDKRHSYIKSIQSVYPELRNDKKLLIKSLVAIMQETKPPPLPTDFYMMDGIMLQCTTCDHQSVSIPAAERHYHEKHGERYLYCLACGVNFRR</sequence>
<reference evidence="2" key="1">
    <citation type="submission" date="2022-03" db="EMBL/GenBank/DDBJ databases">
        <authorList>
            <person name="Lindestad O."/>
        </authorList>
    </citation>
    <scope>NUCLEOTIDE SEQUENCE</scope>
</reference>
<proteinExistence type="predicted"/>
<feature type="region of interest" description="Disordered" evidence="1">
    <location>
        <begin position="45"/>
        <end position="80"/>
    </location>
</feature>
<dbReference type="OrthoDB" id="10072016at2759"/>
<organism evidence="2 3">
    <name type="scientific">Pararge aegeria aegeria</name>
    <dbReference type="NCBI Taxonomy" id="348720"/>
    <lineage>
        <taxon>Eukaryota</taxon>
        <taxon>Metazoa</taxon>
        <taxon>Ecdysozoa</taxon>
        <taxon>Arthropoda</taxon>
        <taxon>Hexapoda</taxon>
        <taxon>Insecta</taxon>
        <taxon>Pterygota</taxon>
        <taxon>Neoptera</taxon>
        <taxon>Endopterygota</taxon>
        <taxon>Lepidoptera</taxon>
        <taxon>Glossata</taxon>
        <taxon>Ditrysia</taxon>
        <taxon>Papilionoidea</taxon>
        <taxon>Nymphalidae</taxon>
        <taxon>Satyrinae</taxon>
        <taxon>Satyrini</taxon>
        <taxon>Parargina</taxon>
        <taxon>Pararge</taxon>
    </lineage>
</organism>
<gene>
    <name evidence="2" type="primary">jg9287</name>
    <name evidence="2" type="ORF">PAEG_LOCUS24794</name>
</gene>
<dbReference type="EMBL" id="CAKXAJ010026273">
    <property type="protein sequence ID" value="CAH2265135.1"/>
    <property type="molecule type" value="Genomic_DNA"/>
</dbReference>
<evidence type="ECO:0000313" key="3">
    <source>
        <dbReference type="Proteomes" id="UP000838756"/>
    </source>
</evidence>
<accession>A0A8S4SBX0</accession>